<proteinExistence type="predicted"/>
<sequence length="115" mass="12820">MLPKTLFEIFAQYVKSDGLEDVGRVFCSRLLAAIAIKIQPSTPVFAALQAHAQLFIVGCIGIVPQLAAVSKPPFSRNFTICSGCVRDGFDMCYLDMKLQIWKTEFLHHNGAMILW</sequence>
<reference evidence="1 2" key="1">
    <citation type="submission" date="2018-01" db="EMBL/GenBank/DDBJ databases">
        <title>The draft genome sequence of Halioglobus japonicus S1-36.</title>
        <authorList>
            <person name="Du Z.-J."/>
            <person name="Shi M.-J."/>
        </authorList>
    </citation>
    <scope>NUCLEOTIDE SEQUENCE [LARGE SCALE GENOMIC DNA]</scope>
    <source>
        <strain evidence="1 2">S1-36</strain>
    </source>
</reference>
<dbReference type="EMBL" id="PKUR01000005">
    <property type="protein sequence ID" value="PLW84683.1"/>
    <property type="molecule type" value="Genomic_DNA"/>
</dbReference>
<dbReference type="AlphaFoldDB" id="A0AAP8MBE0"/>
<comment type="caution">
    <text evidence="1">The sequence shown here is derived from an EMBL/GenBank/DDBJ whole genome shotgun (WGS) entry which is preliminary data.</text>
</comment>
<protein>
    <submittedName>
        <fullName evidence="1">Uncharacterized protein</fullName>
    </submittedName>
</protein>
<organism evidence="1 2">
    <name type="scientific">Halioglobus japonicus</name>
    <dbReference type="NCBI Taxonomy" id="930805"/>
    <lineage>
        <taxon>Bacteria</taxon>
        <taxon>Pseudomonadati</taxon>
        <taxon>Pseudomonadota</taxon>
        <taxon>Gammaproteobacteria</taxon>
        <taxon>Cellvibrionales</taxon>
        <taxon>Halieaceae</taxon>
        <taxon>Halioglobus</taxon>
    </lineage>
</organism>
<keyword evidence="2" id="KW-1185">Reference proteome</keyword>
<evidence type="ECO:0000313" key="1">
    <source>
        <dbReference type="EMBL" id="PLW84683.1"/>
    </source>
</evidence>
<dbReference type="Proteomes" id="UP000235162">
    <property type="component" value="Unassembled WGS sequence"/>
</dbReference>
<accession>A0AAP8MBE0</accession>
<gene>
    <name evidence="1" type="ORF">C0029_16890</name>
</gene>
<name>A0AAP8MBE0_9GAMM</name>
<evidence type="ECO:0000313" key="2">
    <source>
        <dbReference type="Proteomes" id="UP000235162"/>
    </source>
</evidence>